<evidence type="ECO:0000256" key="1">
    <source>
        <dbReference type="SAM" id="MobiDB-lite"/>
    </source>
</evidence>
<feature type="compositionally biased region" description="Low complexity" evidence="1">
    <location>
        <begin position="1"/>
        <end position="13"/>
    </location>
</feature>
<feature type="region of interest" description="Disordered" evidence="1">
    <location>
        <begin position="1"/>
        <end position="68"/>
    </location>
</feature>
<evidence type="ECO:0008006" key="5">
    <source>
        <dbReference type="Google" id="ProtNLM"/>
    </source>
</evidence>
<dbReference type="STRING" id="230819.A0A5C3L4P4"/>
<feature type="transmembrane region" description="Helical" evidence="2">
    <location>
        <begin position="198"/>
        <end position="221"/>
    </location>
</feature>
<feature type="transmembrane region" description="Helical" evidence="2">
    <location>
        <begin position="262"/>
        <end position="283"/>
    </location>
</feature>
<feature type="transmembrane region" description="Helical" evidence="2">
    <location>
        <begin position="464"/>
        <end position="490"/>
    </location>
</feature>
<feature type="transmembrane region" description="Helical" evidence="2">
    <location>
        <begin position="396"/>
        <end position="420"/>
    </location>
</feature>
<reference evidence="3 4" key="1">
    <citation type="journal article" date="2019" name="Nat. Ecol. Evol.">
        <title>Megaphylogeny resolves global patterns of mushroom evolution.</title>
        <authorList>
            <person name="Varga T."/>
            <person name="Krizsan K."/>
            <person name="Foldi C."/>
            <person name="Dima B."/>
            <person name="Sanchez-Garcia M."/>
            <person name="Sanchez-Ramirez S."/>
            <person name="Szollosi G.J."/>
            <person name="Szarkandi J.G."/>
            <person name="Papp V."/>
            <person name="Albert L."/>
            <person name="Andreopoulos W."/>
            <person name="Angelini C."/>
            <person name="Antonin V."/>
            <person name="Barry K.W."/>
            <person name="Bougher N.L."/>
            <person name="Buchanan P."/>
            <person name="Buyck B."/>
            <person name="Bense V."/>
            <person name="Catcheside P."/>
            <person name="Chovatia M."/>
            <person name="Cooper J."/>
            <person name="Damon W."/>
            <person name="Desjardin D."/>
            <person name="Finy P."/>
            <person name="Geml J."/>
            <person name="Haridas S."/>
            <person name="Hughes K."/>
            <person name="Justo A."/>
            <person name="Karasinski D."/>
            <person name="Kautmanova I."/>
            <person name="Kiss B."/>
            <person name="Kocsube S."/>
            <person name="Kotiranta H."/>
            <person name="LaButti K.M."/>
            <person name="Lechner B.E."/>
            <person name="Liimatainen K."/>
            <person name="Lipzen A."/>
            <person name="Lukacs Z."/>
            <person name="Mihaltcheva S."/>
            <person name="Morgado L.N."/>
            <person name="Niskanen T."/>
            <person name="Noordeloos M.E."/>
            <person name="Ohm R.A."/>
            <person name="Ortiz-Santana B."/>
            <person name="Ovrebo C."/>
            <person name="Racz N."/>
            <person name="Riley R."/>
            <person name="Savchenko A."/>
            <person name="Shiryaev A."/>
            <person name="Soop K."/>
            <person name="Spirin V."/>
            <person name="Szebenyi C."/>
            <person name="Tomsovsky M."/>
            <person name="Tulloss R.E."/>
            <person name="Uehling J."/>
            <person name="Grigoriev I.V."/>
            <person name="Vagvolgyi C."/>
            <person name="Papp T."/>
            <person name="Martin F.M."/>
            <person name="Miettinen O."/>
            <person name="Hibbett D.S."/>
            <person name="Nagy L.G."/>
        </authorList>
    </citation>
    <scope>NUCLEOTIDE SEQUENCE [LARGE SCALE GENOMIC DNA]</scope>
    <source>
        <strain evidence="3 4">CBS 121175</strain>
    </source>
</reference>
<evidence type="ECO:0000313" key="3">
    <source>
        <dbReference type="EMBL" id="TFK27543.1"/>
    </source>
</evidence>
<keyword evidence="2" id="KW-0472">Membrane</keyword>
<accession>A0A5C3L4P4</accession>
<sequence>MVASSHVAAVVASNRGRGGAYSRPTKPTPLILPDEHENNSQRQPANSVNFDDDESEIDSPQSPGLSGLDSSAALILVHDEEEREDDDYGFTDDEDGDVDDIVSPVFEIRRTSIPPLPPLSIFLYLLAPYLKLGALNTLTSAEGLPLKYGLPALFGFALLSAFSRQSWYMLARYLRKADVMEVVCDTYAKARGKERQRAILRTTVKLGTALVSGLLAIVYLHESANHIFPLLDSLASRIVIGTIFSALVVYLSSAQSLASKRVILASWLSVLSYVAWLSCAIYAHAKGILPREGGWFSNPPSFWQGIFTIAFAFTTTSTLPIYASLKSGVNPVSTAKTPRSRSFRILSLTSVFCAILLILPLVIFAAKPNIPASGTTPTLPDNPISLPVLPDATPEIVRVALAILSSTTLLLGVPQAALTVPPIPLRVGRTAAVSRTATSLSIVCLAVILSFIRSSFIEHLFTPLNILLIIITLTGTYFLPALLHISVHFFKRPMAIVIPRTPLLQTPSTSTAQPNLMGGERGVHDELLQRKERALQKKQFRKRILWDVGAWIQVFVYAAGVVAGFSLLLH</sequence>
<name>A0A5C3L4P4_COPMA</name>
<protein>
    <recommendedName>
        <fullName evidence="5">Amino acid transporter transmembrane domain-containing protein</fullName>
    </recommendedName>
</protein>
<gene>
    <name evidence="3" type="ORF">FA15DRAFT_692376</name>
</gene>
<feature type="transmembrane region" description="Helical" evidence="2">
    <location>
        <begin position="345"/>
        <end position="366"/>
    </location>
</feature>
<dbReference type="EMBL" id="ML210163">
    <property type="protein sequence ID" value="TFK27543.1"/>
    <property type="molecule type" value="Genomic_DNA"/>
</dbReference>
<feature type="compositionally biased region" description="Polar residues" evidence="1">
    <location>
        <begin position="40"/>
        <end position="49"/>
    </location>
</feature>
<keyword evidence="2" id="KW-0812">Transmembrane</keyword>
<dbReference type="AlphaFoldDB" id="A0A5C3L4P4"/>
<feature type="transmembrane region" description="Helical" evidence="2">
    <location>
        <begin position="432"/>
        <end position="452"/>
    </location>
</feature>
<feature type="transmembrane region" description="Helical" evidence="2">
    <location>
        <begin position="150"/>
        <end position="170"/>
    </location>
</feature>
<evidence type="ECO:0000256" key="2">
    <source>
        <dbReference type="SAM" id="Phobius"/>
    </source>
</evidence>
<feature type="transmembrane region" description="Helical" evidence="2">
    <location>
        <begin position="227"/>
        <end position="250"/>
    </location>
</feature>
<feature type="transmembrane region" description="Helical" evidence="2">
    <location>
        <begin position="303"/>
        <end position="325"/>
    </location>
</feature>
<organism evidence="3 4">
    <name type="scientific">Coprinopsis marcescibilis</name>
    <name type="common">Agaric fungus</name>
    <name type="synonym">Psathyrella marcescibilis</name>
    <dbReference type="NCBI Taxonomy" id="230819"/>
    <lineage>
        <taxon>Eukaryota</taxon>
        <taxon>Fungi</taxon>
        <taxon>Dikarya</taxon>
        <taxon>Basidiomycota</taxon>
        <taxon>Agaricomycotina</taxon>
        <taxon>Agaricomycetes</taxon>
        <taxon>Agaricomycetidae</taxon>
        <taxon>Agaricales</taxon>
        <taxon>Agaricineae</taxon>
        <taxon>Psathyrellaceae</taxon>
        <taxon>Coprinopsis</taxon>
    </lineage>
</organism>
<dbReference type="OrthoDB" id="3259324at2759"/>
<keyword evidence="2" id="KW-1133">Transmembrane helix</keyword>
<keyword evidence="4" id="KW-1185">Reference proteome</keyword>
<evidence type="ECO:0000313" key="4">
    <source>
        <dbReference type="Proteomes" id="UP000307440"/>
    </source>
</evidence>
<feature type="transmembrane region" description="Helical" evidence="2">
    <location>
        <begin position="544"/>
        <end position="569"/>
    </location>
</feature>
<dbReference type="Proteomes" id="UP000307440">
    <property type="component" value="Unassembled WGS sequence"/>
</dbReference>
<proteinExistence type="predicted"/>
<feature type="transmembrane region" description="Helical" evidence="2">
    <location>
        <begin position="119"/>
        <end position="138"/>
    </location>
</feature>